<name>A0ABN7UQH8_GIGMA</name>
<reference evidence="1 2" key="1">
    <citation type="submission" date="2021-06" db="EMBL/GenBank/DDBJ databases">
        <authorList>
            <person name="Kallberg Y."/>
            <person name="Tangrot J."/>
            <person name="Rosling A."/>
        </authorList>
    </citation>
    <scope>NUCLEOTIDE SEQUENCE [LARGE SCALE GENOMIC DNA]</scope>
    <source>
        <strain evidence="1 2">120-4 pot B 10/14</strain>
    </source>
</reference>
<proteinExistence type="predicted"/>
<organism evidence="1 2">
    <name type="scientific">Gigaspora margarita</name>
    <dbReference type="NCBI Taxonomy" id="4874"/>
    <lineage>
        <taxon>Eukaryota</taxon>
        <taxon>Fungi</taxon>
        <taxon>Fungi incertae sedis</taxon>
        <taxon>Mucoromycota</taxon>
        <taxon>Glomeromycotina</taxon>
        <taxon>Glomeromycetes</taxon>
        <taxon>Diversisporales</taxon>
        <taxon>Gigasporaceae</taxon>
        <taxon>Gigaspora</taxon>
    </lineage>
</organism>
<dbReference type="EMBL" id="CAJVQB010005066">
    <property type="protein sequence ID" value="CAG8652515.1"/>
    <property type="molecule type" value="Genomic_DNA"/>
</dbReference>
<gene>
    <name evidence="1" type="ORF">GMARGA_LOCUS9431</name>
</gene>
<dbReference type="Proteomes" id="UP000789901">
    <property type="component" value="Unassembled WGS sequence"/>
</dbReference>
<sequence length="139" mass="15274">MECSEGLPANNWNFAHLGDDVATIYVFYANVSDNVEVAKNVTLGSVIGFDGGSSGSGSFEVKSGDSEAKTNVKVLEYIRFKGRSGAYLCLRCLYDCCKTGHPDWNKVERELNRVMRSNGIYLRATPLFNGPPMAYLTSK</sequence>
<evidence type="ECO:0000313" key="2">
    <source>
        <dbReference type="Proteomes" id="UP000789901"/>
    </source>
</evidence>
<evidence type="ECO:0000313" key="1">
    <source>
        <dbReference type="EMBL" id="CAG8652515.1"/>
    </source>
</evidence>
<accession>A0ABN7UQH8</accession>
<keyword evidence="2" id="KW-1185">Reference proteome</keyword>
<comment type="caution">
    <text evidence="1">The sequence shown here is derived from an EMBL/GenBank/DDBJ whole genome shotgun (WGS) entry which is preliminary data.</text>
</comment>
<protein>
    <submittedName>
        <fullName evidence="1">22878_t:CDS:1</fullName>
    </submittedName>
</protein>